<dbReference type="Proteomes" id="UP001596270">
    <property type="component" value="Unassembled WGS sequence"/>
</dbReference>
<dbReference type="InterPro" id="IPR011032">
    <property type="entry name" value="GroES-like_sf"/>
</dbReference>
<comment type="caution">
    <text evidence="3">The sequence shown here is derived from an EMBL/GenBank/DDBJ whole genome shotgun (WGS) entry which is preliminary data.</text>
</comment>
<dbReference type="PANTHER" id="PTHR44154">
    <property type="entry name" value="QUINONE OXIDOREDUCTASE"/>
    <property type="match status" value="1"/>
</dbReference>
<organism evidence="3 4">
    <name type="scientific">Polaromonas aquatica</name>
    <dbReference type="NCBI Taxonomy" id="332657"/>
    <lineage>
        <taxon>Bacteria</taxon>
        <taxon>Pseudomonadati</taxon>
        <taxon>Pseudomonadota</taxon>
        <taxon>Betaproteobacteria</taxon>
        <taxon>Burkholderiales</taxon>
        <taxon>Comamonadaceae</taxon>
        <taxon>Polaromonas</taxon>
    </lineage>
</organism>
<dbReference type="SUPFAM" id="SSF50129">
    <property type="entry name" value="GroES-like"/>
    <property type="match status" value="1"/>
</dbReference>
<dbReference type="InterPro" id="IPR013149">
    <property type="entry name" value="ADH-like_C"/>
</dbReference>
<dbReference type="EMBL" id="JBHSRS010000004">
    <property type="protein sequence ID" value="MFC6279988.1"/>
    <property type="molecule type" value="Genomic_DNA"/>
</dbReference>
<dbReference type="SMART" id="SM00829">
    <property type="entry name" value="PKS_ER"/>
    <property type="match status" value="1"/>
</dbReference>
<dbReference type="Pfam" id="PF00107">
    <property type="entry name" value="ADH_zinc_N"/>
    <property type="match status" value="1"/>
</dbReference>
<dbReference type="CDD" id="cd08253">
    <property type="entry name" value="zeta_crystallin"/>
    <property type="match status" value="1"/>
</dbReference>
<dbReference type="Gene3D" id="3.90.180.10">
    <property type="entry name" value="Medium-chain alcohol dehydrogenases, catalytic domain"/>
    <property type="match status" value="1"/>
</dbReference>
<accession>A0ABW1TSR8</accession>
<dbReference type="Pfam" id="PF08240">
    <property type="entry name" value="ADH_N"/>
    <property type="match status" value="1"/>
</dbReference>
<dbReference type="RefSeq" id="WP_377412061.1">
    <property type="nucleotide sequence ID" value="NZ_JBHSRS010000004.1"/>
</dbReference>
<proteinExistence type="predicted"/>
<dbReference type="PANTHER" id="PTHR44154:SF1">
    <property type="entry name" value="QUINONE OXIDOREDUCTASE"/>
    <property type="match status" value="1"/>
</dbReference>
<name>A0ABW1TSR8_9BURK</name>
<evidence type="ECO:0000259" key="2">
    <source>
        <dbReference type="SMART" id="SM00829"/>
    </source>
</evidence>
<gene>
    <name evidence="3" type="ORF">ACFQND_01885</name>
</gene>
<dbReference type="InterPro" id="IPR020843">
    <property type="entry name" value="ER"/>
</dbReference>
<dbReference type="InterPro" id="IPR036291">
    <property type="entry name" value="NAD(P)-bd_dom_sf"/>
</dbReference>
<feature type="domain" description="Enoyl reductase (ER)" evidence="2">
    <location>
        <begin position="11"/>
        <end position="323"/>
    </location>
</feature>
<evidence type="ECO:0000313" key="3">
    <source>
        <dbReference type="EMBL" id="MFC6279988.1"/>
    </source>
</evidence>
<protein>
    <submittedName>
        <fullName evidence="3">NADPH:quinone reductase</fullName>
    </submittedName>
</protein>
<dbReference type="SUPFAM" id="SSF51735">
    <property type="entry name" value="NAD(P)-binding Rossmann-fold domains"/>
    <property type="match status" value="1"/>
</dbReference>
<dbReference type="InterPro" id="IPR013154">
    <property type="entry name" value="ADH-like_N"/>
</dbReference>
<keyword evidence="4" id="KW-1185">Reference proteome</keyword>
<evidence type="ECO:0000256" key="1">
    <source>
        <dbReference type="ARBA" id="ARBA00022857"/>
    </source>
</evidence>
<evidence type="ECO:0000313" key="4">
    <source>
        <dbReference type="Proteomes" id="UP001596270"/>
    </source>
</evidence>
<keyword evidence="1" id="KW-0521">NADP</keyword>
<sequence length="330" mass="35010">MRAAIYEKTGAARDVISIVELETPQAGEGEVRIQLHCSGVNPSDVKSRSGMRVMAFPRVIPHSDGAGVIDQVGEGVDRARLGERVWTWNAAWNRPCGTAAEYIVLPATQAVRLPDGVDMSTGACLGIPAMTALHAIQVCGGVSGQRVLVPGGAGAVGHYAVQMARLLGARQVLTTVSSTEKALLAQQAGADAVINYRTDDVVARVMDATEGDGVDRIVEVDFAANIETSLKVLKPDSLVVTYGSGAADIKAPFYQLVLKNIGLKFFILYNLDVASRQSAIRQLTDMLEKGCLKHNITASFPLHETAAAHELVEQGRVAGNVVIKTSEPKA</sequence>
<reference evidence="4" key="1">
    <citation type="journal article" date="2019" name="Int. J. Syst. Evol. Microbiol.">
        <title>The Global Catalogue of Microorganisms (GCM) 10K type strain sequencing project: providing services to taxonomists for standard genome sequencing and annotation.</title>
        <authorList>
            <consortium name="The Broad Institute Genomics Platform"/>
            <consortium name="The Broad Institute Genome Sequencing Center for Infectious Disease"/>
            <person name="Wu L."/>
            <person name="Ma J."/>
        </authorList>
    </citation>
    <scope>NUCLEOTIDE SEQUENCE [LARGE SCALE GENOMIC DNA]</scope>
    <source>
        <strain evidence="4">CCUG 39402</strain>
    </source>
</reference>
<dbReference type="InterPro" id="IPR051603">
    <property type="entry name" value="Zinc-ADH_QOR/CCCR"/>
</dbReference>
<dbReference type="Gene3D" id="3.40.50.720">
    <property type="entry name" value="NAD(P)-binding Rossmann-like Domain"/>
    <property type="match status" value="1"/>
</dbReference>